<comment type="subunit">
    <text evidence="5">Homodimer.</text>
</comment>
<dbReference type="GO" id="GO:0004807">
    <property type="term" value="F:triose-phosphate isomerase activity"/>
    <property type="evidence" value="ECO:0007669"/>
    <property type="project" value="UniProtKB-EC"/>
</dbReference>
<dbReference type="GO" id="GO:0019563">
    <property type="term" value="P:glycerol catabolic process"/>
    <property type="evidence" value="ECO:0007669"/>
    <property type="project" value="TreeGrafter"/>
</dbReference>
<evidence type="ECO:0000256" key="5">
    <source>
        <dbReference type="ARBA" id="ARBA00011738"/>
    </source>
</evidence>
<evidence type="ECO:0000256" key="4">
    <source>
        <dbReference type="ARBA" id="ARBA00007422"/>
    </source>
</evidence>
<sequence length="273" mass="30412">MATKSCAAGCRPNNQKLEVTYPIVKKFIVTLNWKMNGNKRIVGDLIEMLRSGSITPGNEVIVAVPAPYLDYFQQQKPNNIDVAGQNIYKEPKGAFTGEISANMLLDIGAKWVILGAAERRLYFDEDYKLIGQKAQYALGSGLKVVLCVGDAPGHRELNEHINVIHSQLEKVLNYVNKSLWKNIVIAYDPIWAINSKRTLTPDEAQEIAETLRNWVSKNIDYDTSIDIRIQYGGPVSIKNVKQFAAKKDIDGLYIGGLSLKPDFMAIINANNIS</sequence>
<proteinExistence type="inferred from homology"/>
<organism evidence="11 12">
    <name type="scientific">Henosepilachna vigintioctopunctata</name>
    <dbReference type="NCBI Taxonomy" id="420089"/>
    <lineage>
        <taxon>Eukaryota</taxon>
        <taxon>Metazoa</taxon>
        <taxon>Ecdysozoa</taxon>
        <taxon>Arthropoda</taxon>
        <taxon>Hexapoda</taxon>
        <taxon>Insecta</taxon>
        <taxon>Pterygota</taxon>
        <taxon>Neoptera</taxon>
        <taxon>Endopterygota</taxon>
        <taxon>Coleoptera</taxon>
        <taxon>Polyphaga</taxon>
        <taxon>Cucujiformia</taxon>
        <taxon>Coccinelloidea</taxon>
        <taxon>Coccinellidae</taxon>
        <taxon>Epilachninae</taxon>
        <taxon>Epilachnini</taxon>
        <taxon>Henosepilachna</taxon>
    </lineage>
</organism>
<dbReference type="CDD" id="cd00311">
    <property type="entry name" value="TIM"/>
    <property type="match status" value="1"/>
</dbReference>
<dbReference type="InterPro" id="IPR000652">
    <property type="entry name" value="Triosephosphate_isomerase"/>
</dbReference>
<evidence type="ECO:0000313" key="12">
    <source>
        <dbReference type="Proteomes" id="UP001431783"/>
    </source>
</evidence>
<evidence type="ECO:0000256" key="2">
    <source>
        <dbReference type="ARBA" id="ARBA00004680"/>
    </source>
</evidence>
<evidence type="ECO:0000313" key="11">
    <source>
        <dbReference type="EMBL" id="KAK9869785.1"/>
    </source>
</evidence>
<comment type="pathway">
    <text evidence="3 10">Carbohydrate biosynthesis; gluconeogenesis.</text>
</comment>
<comment type="similarity">
    <text evidence="4 10">Belongs to the triosephosphate isomerase family.</text>
</comment>
<evidence type="ECO:0000256" key="8">
    <source>
        <dbReference type="ARBA" id="ARBA00022432"/>
    </source>
</evidence>
<name>A0AAW1TJ51_9CUCU</name>
<dbReference type="GO" id="GO:0005829">
    <property type="term" value="C:cytosol"/>
    <property type="evidence" value="ECO:0007669"/>
    <property type="project" value="TreeGrafter"/>
</dbReference>
<dbReference type="AlphaFoldDB" id="A0AAW1TJ51"/>
<dbReference type="GO" id="GO:0006096">
    <property type="term" value="P:glycolytic process"/>
    <property type="evidence" value="ECO:0007669"/>
    <property type="project" value="UniProtKB-KW"/>
</dbReference>
<dbReference type="Gene3D" id="3.20.20.70">
    <property type="entry name" value="Aldolase class I"/>
    <property type="match status" value="1"/>
</dbReference>
<dbReference type="InterPro" id="IPR035990">
    <property type="entry name" value="TIM_sf"/>
</dbReference>
<keyword evidence="10" id="KW-0324">Glycolysis</keyword>
<dbReference type="NCBIfam" id="TIGR00419">
    <property type="entry name" value="tim"/>
    <property type="match status" value="1"/>
</dbReference>
<keyword evidence="12" id="KW-1185">Reference proteome</keyword>
<dbReference type="PANTHER" id="PTHR21139">
    <property type="entry name" value="TRIOSEPHOSPHATE ISOMERASE"/>
    <property type="match status" value="1"/>
</dbReference>
<comment type="pathway">
    <text evidence="2 10">Carbohydrate degradation; glycolysis; D-glyceraldehyde 3-phosphate from glycerone phosphate: step 1/1.</text>
</comment>
<gene>
    <name evidence="11" type="ORF">WA026_003517</name>
</gene>
<protein>
    <recommendedName>
        <fullName evidence="7 10">Triosephosphate isomerase</fullName>
        <ecNumber evidence="6 10">5.3.1.1</ecNumber>
    </recommendedName>
</protein>
<keyword evidence="8 10" id="KW-0312">Gluconeogenesis</keyword>
<evidence type="ECO:0000256" key="9">
    <source>
        <dbReference type="ARBA" id="ARBA00023235"/>
    </source>
</evidence>
<dbReference type="Pfam" id="PF00121">
    <property type="entry name" value="TIM"/>
    <property type="match status" value="1"/>
</dbReference>
<dbReference type="GO" id="GO:0006094">
    <property type="term" value="P:gluconeogenesis"/>
    <property type="evidence" value="ECO:0007669"/>
    <property type="project" value="UniProtKB-KW"/>
</dbReference>
<reference evidence="11 12" key="1">
    <citation type="submission" date="2023-03" db="EMBL/GenBank/DDBJ databases">
        <title>Genome insight into feeding habits of ladybird beetles.</title>
        <authorList>
            <person name="Li H.-S."/>
            <person name="Huang Y.-H."/>
            <person name="Pang H."/>
        </authorList>
    </citation>
    <scope>NUCLEOTIDE SEQUENCE [LARGE SCALE GENOMIC DNA]</scope>
    <source>
        <strain evidence="11">SYSU_2023b</strain>
        <tissue evidence="11">Whole body</tissue>
    </source>
</reference>
<keyword evidence="9 10" id="KW-0413">Isomerase</keyword>
<dbReference type="SUPFAM" id="SSF51351">
    <property type="entry name" value="Triosephosphate isomerase (TIM)"/>
    <property type="match status" value="1"/>
</dbReference>
<evidence type="ECO:0000256" key="6">
    <source>
        <dbReference type="ARBA" id="ARBA00011940"/>
    </source>
</evidence>
<evidence type="ECO:0000256" key="1">
    <source>
        <dbReference type="ARBA" id="ARBA00000474"/>
    </source>
</evidence>
<evidence type="ECO:0000256" key="10">
    <source>
        <dbReference type="RuleBase" id="RU363013"/>
    </source>
</evidence>
<evidence type="ECO:0000256" key="7">
    <source>
        <dbReference type="ARBA" id="ARBA00019397"/>
    </source>
</evidence>
<dbReference type="PANTHER" id="PTHR21139:SF2">
    <property type="entry name" value="TRIOSEPHOSPHATE ISOMERASE"/>
    <property type="match status" value="1"/>
</dbReference>
<comment type="catalytic activity">
    <reaction evidence="1 10">
        <text>D-glyceraldehyde 3-phosphate = dihydroxyacetone phosphate</text>
        <dbReference type="Rhea" id="RHEA:18585"/>
        <dbReference type="ChEBI" id="CHEBI:57642"/>
        <dbReference type="ChEBI" id="CHEBI:59776"/>
        <dbReference type="EC" id="5.3.1.1"/>
    </reaction>
</comment>
<dbReference type="EC" id="5.3.1.1" evidence="6 10"/>
<dbReference type="Proteomes" id="UP001431783">
    <property type="component" value="Unassembled WGS sequence"/>
</dbReference>
<dbReference type="PROSITE" id="PS51440">
    <property type="entry name" value="TIM_2"/>
    <property type="match status" value="1"/>
</dbReference>
<dbReference type="InterPro" id="IPR013785">
    <property type="entry name" value="Aldolase_TIM"/>
</dbReference>
<comment type="caution">
    <text evidence="11">The sequence shown here is derived from an EMBL/GenBank/DDBJ whole genome shotgun (WGS) entry which is preliminary data.</text>
</comment>
<dbReference type="GO" id="GO:0046166">
    <property type="term" value="P:glyceraldehyde-3-phosphate biosynthetic process"/>
    <property type="evidence" value="ECO:0007669"/>
    <property type="project" value="TreeGrafter"/>
</dbReference>
<dbReference type="EMBL" id="JARQZJ010000001">
    <property type="protein sequence ID" value="KAK9869785.1"/>
    <property type="molecule type" value="Genomic_DNA"/>
</dbReference>
<accession>A0AAW1TJ51</accession>
<evidence type="ECO:0000256" key="3">
    <source>
        <dbReference type="ARBA" id="ARBA00004742"/>
    </source>
</evidence>